<feature type="transmembrane region" description="Helical" evidence="1">
    <location>
        <begin position="113"/>
        <end position="133"/>
    </location>
</feature>
<sequence length="153" mass="17756">MKEKLSIITLNINMYNKNSKIKRNTDEVAKFLLAENPSLISLQEFGNRSFNGDINGINLIRILENNNYTIVEPYIDGKNPVNVRLLFDKTKIELVERLPPLYSKFFVNRQIGGLFKTLGGIPLIVFSIHLPLYERNPKEKRQMWENIISFAND</sequence>
<evidence type="ECO:0000313" key="3">
    <source>
        <dbReference type="Proteomes" id="UP000018692"/>
    </source>
</evidence>
<dbReference type="AlphaFoldDB" id="V8ANI9"/>
<dbReference type="EMBL" id="AVFE01000041">
    <property type="protein sequence ID" value="ETD04107.1"/>
    <property type="molecule type" value="Genomic_DNA"/>
</dbReference>
<dbReference type="Proteomes" id="UP000018692">
    <property type="component" value="Unassembled WGS sequence"/>
</dbReference>
<accession>V8ANI9</accession>
<gene>
    <name evidence="2" type="ORF">N568_0109815</name>
</gene>
<dbReference type="Gene3D" id="3.60.10.10">
    <property type="entry name" value="Endonuclease/exonuclease/phosphatase"/>
    <property type="match status" value="1"/>
</dbReference>
<evidence type="ECO:0000313" key="2">
    <source>
        <dbReference type="EMBL" id="ETD04107.1"/>
    </source>
</evidence>
<dbReference type="InterPro" id="IPR036691">
    <property type="entry name" value="Endo/exonu/phosph_ase_sf"/>
</dbReference>
<evidence type="ECO:0000256" key="1">
    <source>
        <dbReference type="SAM" id="Phobius"/>
    </source>
</evidence>
<dbReference type="SUPFAM" id="SSF56219">
    <property type="entry name" value="DNase I-like"/>
    <property type="match status" value="1"/>
</dbReference>
<evidence type="ECO:0008006" key="4">
    <source>
        <dbReference type="Google" id="ProtNLM"/>
    </source>
</evidence>
<organism evidence="2 3">
    <name type="scientific">Lactococcus garvieae TRF1</name>
    <dbReference type="NCBI Taxonomy" id="1380772"/>
    <lineage>
        <taxon>Bacteria</taxon>
        <taxon>Bacillati</taxon>
        <taxon>Bacillota</taxon>
        <taxon>Bacilli</taxon>
        <taxon>Lactobacillales</taxon>
        <taxon>Streptococcaceae</taxon>
        <taxon>Lactococcus</taxon>
    </lineage>
</organism>
<name>V8ANI9_9LACT</name>
<keyword evidence="1" id="KW-0472">Membrane</keyword>
<keyword evidence="1" id="KW-0812">Transmembrane</keyword>
<reference evidence="2 3" key="1">
    <citation type="submission" date="2013-07" db="EMBL/GenBank/DDBJ databases">
        <title>Isolation of Lactococcus garvieae strain TRF1 from the fecal material of a timber rattlesnake.</title>
        <authorList>
            <person name="McLaughlin R.W."/>
            <person name="Cochran P.A."/>
            <person name="Dowd S.E."/>
        </authorList>
    </citation>
    <scope>NUCLEOTIDE SEQUENCE [LARGE SCALE GENOMIC DNA]</scope>
    <source>
        <strain evidence="2 3">TRF1</strain>
    </source>
</reference>
<dbReference type="PATRIC" id="fig|1380772.3.peg.1880"/>
<protein>
    <recommendedName>
        <fullName evidence="4">Endonuclease/exonuclease/phosphatase domain-containing protein</fullName>
    </recommendedName>
</protein>
<comment type="caution">
    <text evidence="2">The sequence shown here is derived from an EMBL/GenBank/DDBJ whole genome shotgun (WGS) entry which is preliminary data.</text>
</comment>
<proteinExistence type="predicted"/>
<keyword evidence="1" id="KW-1133">Transmembrane helix</keyword>